<dbReference type="Pfam" id="PF09913">
    <property type="entry name" value="DUF2142"/>
    <property type="match status" value="1"/>
</dbReference>
<feature type="transmembrane region" description="Helical" evidence="1">
    <location>
        <begin position="297"/>
        <end position="315"/>
    </location>
</feature>
<evidence type="ECO:0000313" key="3">
    <source>
        <dbReference type="Proteomes" id="UP001320460"/>
    </source>
</evidence>
<keyword evidence="1" id="KW-0812">Transmembrane</keyword>
<evidence type="ECO:0008006" key="4">
    <source>
        <dbReference type="Google" id="ProtNLM"/>
    </source>
</evidence>
<keyword evidence="3" id="KW-1185">Reference proteome</keyword>
<feature type="transmembrane region" description="Helical" evidence="1">
    <location>
        <begin position="121"/>
        <end position="140"/>
    </location>
</feature>
<feature type="transmembrane region" description="Helical" evidence="1">
    <location>
        <begin position="444"/>
        <end position="464"/>
    </location>
</feature>
<feature type="transmembrane region" description="Helical" evidence="1">
    <location>
        <begin position="193"/>
        <end position="211"/>
    </location>
</feature>
<keyword evidence="1" id="KW-0472">Membrane</keyword>
<feature type="transmembrane region" description="Helical" evidence="1">
    <location>
        <begin position="152"/>
        <end position="173"/>
    </location>
</feature>
<reference evidence="2 3" key="1">
    <citation type="submission" date="2021-12" db="EMBL/GenBank/DDBJ databases">
        <title>Complete genome sequence of Phytobacter diazotrophicus TA9734.</title>
        <authorList>
            <person name="Kubota H."/>
            <person name="Nakayama Y."/>
            <person name="Ariyoshi T."/>
        </authorList>
    </citation>
    <scope>NUCLEOTIDE SEQUENCE [LARGE SCALE GENOMIC DNA]</scope>
    <source>
        <strain evidence="2 3">TA9734</strain>
    </source>
</reference>
<dbReference type="InterPro" id="IPR018674">
    <property type="entry name" value="DUF2142_membrane"/>
</dbReference>
<keyword evidence="1" id="KW-1133">Transmembrane helix</keyword>
<gene>
    <name evidence="2" type="ORF">PDTA9734_17300</name>
</gene>
<evidence type="ECO:0000256" key="1">
    <source>
        <dbReference type="SAM" id="Phobius"/>
    </source>
</evidence>
<organism evidence="2 3">
    <name type="scientific">Phytobacter diazotrophicus</name>
    <dbReference type="NCBI Taxonomy" id="395631"/>
    <lineage>
        <taxon>Bacteria</taxon>
        <taxon>Pseudomonadati</taxon>
        <taxon>Pseudomonadota</taxon>
        <taxon>Gammaproteobacteria</taxon>
        <taxon>Enterobacterales</taxon>
        <taxon>Enterobacteriaceae</taxon>
        <taxon>Phytobacter</taxon>
    </lineage>
</organism>
<feature type="transmembrane region" description="Helical" evidence="1">
    <location>
        <begin position="335"/>
        <end position="359"/>
    </location>
</feature>
<feature type="transmembrane region" description="Helical" evidence="1">
    <location>
        <begin position="405"/>
        <end position="424"/>
    </location>
</feature>
<name>A0ABN6LRM1_9ENTR</name>
<feature type="transmembrane region" description="Helical" evidence="1">
    <location>
        <begin position="256"/>
        <end position="276"/>
    </location>
</feature>
<protein>
    <recommendedName>
        <fullName evidence="4">DUF2142 domain-containing protein</fullName>
    </recommendedName>
</protein>
<dbReference type="Proteomes" id="UP001320460">
    <property type="component" value="Chromosome"/>
</dbReference>
<evidence type="ECO:0000313" key="2">
    <source>
        <dbReference type="EMBL" id="BDD50243.1"/>
    </source>
</evidence>
<proteinExistence type="predicted"/>
<feature type="transmembrane region" description="Helical" evidence="1">
    <location>
        <begin position="7"/>
        <end position="25"/>
    </location>
</feature>
<sequence length="472" mass="52913">MDRLERFSLVSYLVVMTIIGLFFVFKNTPLTGLDERFHFFRSYQMAQGTMLPKLINGEKGAWGGCVERKALQYVWPFFISQDQNQPASKEDAIKRAKEIDASNDTVSTCFNFAPSAAYSPLLYAPSAIGIAITKYTSFGIDTQMYAGRVMNLVFFIAMVYAAVMMMPIMRIPTLMILSFPTLLNLASSYSPDPVTNLVTVMFIACCLRMAILKEKIFWQTFVLACLVGLLKMTNIAFLPFVLLIPSSLFSSRIKWLAYMAGSIAAGCAVALAWNGYYSWVPSQFWHSGGDIKAAKEMLLTQPFATVIFLIKSVIIQTPDMFDRMFATFGGGPAAYTWTFGGKYCYLAIFSIFMATLSSVSQSQIAFNKLKLYLLPVMSIGSVLLIFLALWVGFSPLNIPFVGGVQGRYFIISFMTAMIFIVMMLSRSETFAKSWLGVALIDKPVLAFSTFTYLMIISHVCYLSIVKYWPMYN</sequence>
<dbReference type="EMBL" id="AP025334">
    <property type="protein sequence ID" value="BDD50243.1"/>
    <property type="molecule type" value="Genomic_DNA"/>
</dbReference>
<feature type="transmembrane region" description="Helical" evidence="1">
    <location>
        <begin position="223"/>
        <end position="244"/>
    </location>
</feature>
<dbReference type="RefSeq" id="WP_172600634.1">
    <property type="nucleotide sequence ID" value="NZ_AP025334.1"/>
</dbReference>
<accession>A0ABN6LRM1</accession>
<feature type="transmembrane region" description="Helical" evidence="1">
    <location>
        <begin position="371"/>
        <end position="393"/>
    </location>
</feature>